<reference evidence="2 3" key="1">
    <citation type="submission" date="2023-07" db="EMBL/GenBank/DDBJ databases">
        <title>The novel representative of Negativicutes class, Anaeroselena agilis gen. nov. sp. nov.</title>
        <authorList>
            <person name="Prokofeva M.I."/>
            <person name="Elcheninov A.G."/>
            <person name="Klyukina A."/>
            <person name="Kublanov I.V."/>
            <person name="Frolov E.N."/>
            <person name="Podosokorskaya O.A."/>
        </authorList>
    </citation>
    <scope>NUCLEOTIDE SEQUENCE [LARGE SCALE GENOMIC DNA]</scope>
    <source>
        <strain evidence="2 3">4137-cl</strain>
    </source>
</reference>
<organism evidence="2 3">
    <name type="scientific">Anaeroselena agilis</name>
    <dbReference type="NCBI Taxonomy" id="3063788"/>
    <lineage>
        <taxon>Bacteria</taxon>
        <taxon>Bacillati</taxon>
        <taxon>Bacillota</taxon>
        <taxon>Negativicutes</taxon>
        <taxon>Acetonemataceae</taxon>
        <taxon>Anaeroselena</taxon>
    </lineage>
</organism>
<dbReference type="EMBL" id="JAUOZS010000001">
    <property type="protein sequence ID" value="MDT8903369.1"/>
    <property type="molecule type" value="Genomic_DNA"/>
</dbReference>
<evidence type="ECO:0000313" key="2">
    <source>
        <dbReference type="EMBL" id="MDT8903369.1"/>
    </source>
</evidence>
<dbReference type="InterPro" id="IPR001453">
    <property type="entry name" value="MoaB/Mog_dom"/>
</dbReference>
<dbReference type="SUPFAM" id="SSF53218">
    <property type="entry name" value="Molybdenum cofactor biosynthesis proteins"/>
    <property type="match status" value="1"/>
</dbReference>
<dbReference type="PANTHER" id="PTHR13939">
    <property type="entry name" value="NICOTINAMIDE-NUCLEOTIDE AMIDOHYDROLASE PNCC"/>
    <property type="match status" value="1"/>
</dbReference>
<dbReference type="Pfam" id="PF00994">
    <property type="entry name" value="MoCF_biosynth"/>
    <property type="match status" value="1"/>
</dbReference>
<proteinExistence type="predicted"/>
<dbReference type="InterPro" id="IPR050101">
    <property type="entry name" value="CinA"/>
</dbReference>
<dbReference type="InterPro" id="IPR036425">
    <property type="entry name" value="MoaB/Mog-like_dom_sf"/>
</dbReference>
<dbReference type="RefSeq" id="WP_413781826.1">
    <property type="nucleotide sequence ID" value="NZ_JAUOZS010000001.1"/>
</dbReference>
<comment type="caution">
    <text evidence="2">The sequence shown here is derived from an EMBL/GenBank/DDBJ whole genome shotgun (WGS) entry which is preliminary data.</text>
</comment>
<dbReference type="Proteomes" id="UP001254848">
    <property type="component" value="Unassembled WGS sequence"/>
</dbReference>
<dbReference type="Gene3D" id="3.40.980.10">
    <property type="entry name" value="MoaB/Mog-like domain"/>
    <property type="match status" value="1"/>
</dbReference>
<keyword evidence="3" id="KW-1185">Reference proteome</keyword>
<dbReference type="PANTHER" id="PTHR13939:SF0">
    <property type="entry name" value="NMN AMIDOHYDROLASE-LIKE PROTEIN YFAY"/>
    <property type="match status" value="1"/>
</dbReference>
<gene>
    <name evidence="2" type="ORF">Q4T40_19235</name>
</gene>
<evidence type="ECO:0000259" key="1">
    <source>
        <dbReference type="SMART" id="SM00852"/>
    </source>
</evidence>
<feature type="domain" description="MoaB/Mog" evidence="1">
    <location>
        <begin position="129"/>
        <end position="270"/>
    </location>
</feature>
<protein>
    <submittedName>
        <fullName evidence="2">Molybdopterin-binding protein</fullName>
    </submittedName>
</protein>
<accession>A0ABU3P2T4</accession>
<name>A0ABU3P2T4_9FIRM</name>
<sequence>MQLNLLEKTELKIYGLELKAANLTVVAAAVAKVLAIPSGKVLVVDVRDDHICLDLLAKTIDIRQIAGKEKAILAAVGKVNGVEITPGAYVDSAGILGLIGGSEEEAAGIVARAEAMGSEIERAVLGRAIIFATGFEVAKGMIEDTNSPYLIGVLVEQGYRAEFGGILEDNAEIIAHRLRDAADRGFGLVITTGGVGAEDKDFSIEALTKVDPAAVTPWIVKFQAGTGRHVKDGVRIGVGGCGPTTFVSLPGPNDEVVVAGAALRRHCMAGPVDRQSLAADIAAILREKLRHKKWHH</sequence>
<evidence type="ECO:0000313" key="3">
    <source>
        <dbReference type="Proteomes" id="UP001254848"/>
    </source>
</evidence>
<dbReference type="SMART" id="SM00852">
    <property type="entry name" value="MoCF_biosynth"/>
    <property type="match status" value="1"/>
</dbReference>